<evidence type="ECO:0000259" key="3">
    <source>
        <dbReference type="Pfam" id="PF05876"/>
    </source>
</evidence>
<keyword evidence="1" id="KW-0067">ATP-binding</keyword>
<keyword evidence="1" id="KW-0378">Hydrolase</keyword>
<feature type="domain" description="Phage terminase large subunit GpA ATPase" evidence="3">
    <location>
        <begin position="51"/>
        <end position="311"/>
    </location>
</feature>
<evidence type="ECO:0000313" key="5">
    <source>
        <dbReference type="EMBL" id="QDH46646.1"/>
    </source>
</evidence>
<dbReference type="InterPro" id="IPR008866">
    <property type="entry name" value="Phage_lambda_GpA-like"/>
</dbReference>
<reference evidence="5 6" key="1">
    <citation type="submission" date="2019-04" db="EMBL/GenBank/DDBJ databases">
        <title>Novel bacteriophages capable of disrupting biofilms from clinical strains of Aeromonas hydrophila with intrinsic antibiotic resistance.</title>
        <authorList>
            <person name="Kabwe M."/>
            <person name="Brown T.L."/>
            <person name="Speirs L."/>
            <person name="Ku H."/>
            <person name="Leach M."/>
            <person name="Chan H.T."/>
            <person name="Petrovski S."/>
            <person name="Lock P."/>
            <person name="Tucci J."/>
        </authorList>
    </citation>
    <scope>NUCLEOTIDE SEQUENCE [LARGE SCALE GENOMIC DNA]</scope>
</reference>
<comment type="subunit">
    <text evidence="1">Interacts (via N-terminus) with the terminase small subunit (via C-terminus); the active complex is probably heterooligomeric. Interacts (via C-terminus) with the portal protein; this interaction allows the packaging of viral DNA.</text>
</comment>
<dbReference type="PANTHER" id="PTHR34413">
    <property type="entry name" value="PROPHAGE TAIL FIBER ASSEMBLY PROTEIN HOMOLOG TFAE-RELATED-RELATED"/>
    <property type="match status" value="1"/>
</dbReference>
<dbReference type="EC" id="3.6.4.-" evidence="1"/>
<evidence type="ECO:0000313" key="6">
    <source>
        <dbReference type="Proteomes" id="UP000318298"/>
    </source>
</evidence>
<keyword evidence="1" id="KW-0540">Nuclease</keyword>
<evidence type="ECO:0000256" key="1">
    <source>
        <dbReference type="HAMAP-Rule" id="MF_04144"/>
    </source>
</evidence>
<comment type="cofactor">
    <cofactor evidence="1">
        <name>Mg(2+)</name>
        <dbReference type="ChEBI" id="CHEBI:18420"/>
    </cofactor>
</comment>
<dbReference type="GO" id="GO:0046872">
    <property type="term" value="F:metal ion binding"/>
    <property type="evidence" value="ECO:0007669"/>
    <property type="project" value="UniProtKB-UniRule"/>
</dbReference>
<evidence type="ECO:0000259" key="4">
    <source>
        <dbReference type="Pfam" id="PF20454"/>
    </source>
</evidence>
<dbReference type="PANTHER" id="PTHR34413:SF2">
    <property type="entry name" value="PROPHAGE TAIL FIBER ASSEMBLY PROTEIN HOMOLOG TFAE-RELATED"/>
    <property type="match status" value="1"/>
</dbReference>
<comment type="catalytic activity">
    <reaction evidence="1">
        <text>Endonucleolytic cleavage of DNA to give specific double-stranded fragments with terminal 5'-phosphates.</text>
        <dbReference type="EC" id="3.1.21.4"/>
    </reaction>
</comment>
<keyword evidence="1" id="KW-1188">Viral release from host cell</keyword>
<evidence type="ECO:0000256" key="2">
    <source>
        <dbReference type="SAM" id="MobiDB-lite"/>
    </source>
</evidence>
<dbReference type="GO" id="GO:0098009">
    <property type="term" value="C:viral terminase, large subunit"/>
    <property type="evidence" value="ECO:0007669"/>
    <property type="project" value="UniProtKB-UniRule"/>
</dbReference>
<dbReference type="GO" id="GO:0030430">
    <property type="term" value="C:host cell cytoplasm"/>
    <property type="evidence" value="ECO:0007669"/>
    <property type="project" value="UniProtKB-SubCell"/>
</dbReference>
<dbReference type="InterPro" id="IPR046453">
    <property type="entry name" value="GpA_ATPase"/>
</dbReference>
<comment type="domain">
    <text evidence="1">The N-terminus is involved in the formation of the heterotrimer with the small subunit. The N-terminus part contains the translocase activity involved in DNA packaging. At the N-terminus, there is a high affinity ATPase center that is probably needed for the packaging activity. The Walker A motif of the ATPase center is responsible for interacting with the ATP phosphate and the Q motif governs force generation and the interaction with DNA. The C-terminus contains the site specific endonuclease (cos-cleavage) and strand separation activities required for genome maturation. A second ATPase catalytic site regulates the genome maturation. The C-terminus very end is involved in binding to the procapsid. Contains a basic leucine zipper (bZIP) that may be involved in the formation of the terminase.</text>
</comment>
<dbReference type="EMBL" id="MK838113">
    <property type="protein sequence ID" value="QDH46646.1"/>
    <property type="molecule type" value="Genomic_DNA"/>
</dbReference>
<dbReference type="Pfam" id="PF05876">
    <property type="entry name" value="GpA_ATPase"/>
    <property type="match status" value="1"/>
</dbReference>
<dbReference type="GO" id="GO:0016887">
    <property type="term" value="F:ATP hydrolysis activity"/>
    <property type="evidence" value="ECO:0007669"/>
    <property type="project" value="UniProtKB-UniRule"/>
</dbReference>
<comment type="function">
    <text evidence="1">The terminase large subunit acts as an ATP driven molecular motor necessary for viral DNA translocation into empty capsids and as an endonuclease that cuts the viral genome from the concetamer to initiate and to end the packaging reaction. The terminase lies at a unique vertex of the procapsid and is composed of two subunits, a small terminase subunit involved in viral DNA recognition, and a large terminase subunit possessing endonucleolytic and ATPase activities (DNA maturation and packaging). The endonuclease activity cleaves the viral DNA generating 5'overhangs. The strand separation activity separates the cohesive ends generating the single-stranded 'sticky' ends of the mature genome. The DNA-terminase complex binds to the portal of the procapsid thereby activating the translocase activity of the terminase. The terminase packages the viral DNA into the procapsid until the next concatemer reaches the complex. The downstream site is then cut generating the mature right end of the genome, the heterotrimer undocks from the DNA-filled head and remains bound to the left end of concatemer's next genome.</text>
</comment>
<dbReference type="InterPro" id="IPR051220">
    <property type="entry name" value="TFA_Chaperone"/>
</dbReference>
<organism evidence="5 6">
    <name type="scientific">Aeromonas phage LAh_7</name>
    <dbReference type="NCBI Taxonomy" id="2591031"/>
    <lineage>
        <taxon>Viruses</taxon>
        <taxon>Duplodnaviria</taxon>
        <taxon>Heunggongvirae</taxon>
        <taxon>Uroviricota</taxon>
        <taxon>Caudoviricetes</taxon>
        <taxon>Casjensviridae</taxon>
        <taxon>Sharonstreetvirus</taxon>
        <taxon>Sharonstreetvirus LAh7</taxon>
    </lineage>
</organism>
<protein>
    <recommendedName>
        <fullName evidence="1">Terminase, large subunit</fullName>
    </recommendedName>
    <alternativeName>
        <fullName evidence="1">DNA-packaging protein</fullName>
    </alternativeName>
    <alternativeName>
        <fullName evidence="1">Large terminase protein</fullName>
    </alternativeName>
    <domain>
        <recommendedName>
            <fullName evidence="1">Endonuclease</fullName>
            <ecNumber evidence="1">3.1.21.4</ecNumber>
        </recommendedName>
    </domain>
    <domain>
        <recommendedName>
            <fullName evidence="1">ATPase</fullName>
            <ecNumber evidence="1">3.6.4.-</ecNumber>
        </recommendedName>
    </domain>
</protein>
<keyword evidence="1" id="KW-0479">Metal-binding</keyword>
<dbReference type="EC" id="3.1.21.4" evidence="1"/>
<dbReference type="Proteomes" id="UP000318298">
    <property type="component" value="Segment"/>
</dbReference>
<dbReference type="GO" id="GO:0019073">
    <property type="term" value="P:viral DNA genome packaging"/>
    <property type="evidence" value="ECO:0007669"/>
    <property type="project" value="UniProtKB-UniRule"/>
</dbReference>
<keyword evidence="1" id="KW-0460">Magnesium</keyword>
<feature type="domain" description="Terminase large subunit GpA endonuclease" evidence="4">
    <location>
        <begin position="334"/>
        <end position="653"/>
    </location>
</feature>
<sequence length="701" mass="78939">MAKKPSTTTRKYNSLKDLFLELIDSIRPPDRMSVSAAAEQKRYVYQPGSFIGWWDNTVTPYMMEPMDTLASRQISQMAFVGPAQSGKTDAIIINGIVYTVCVDPMDAMLFCPTQTAARDFSIRRVDRLHRYSTKVGAAQITRSDADNIFDKHYKAGNILTLTYPSVTELAGRPVPRIFMTDYDRMPDDIGGDGSGFDLAYKRTTTFGSFAMCVAESSPSRPVMDPKWIASSPHEAPPCTGILGLYNRGDKRRWQWPCLHCWEWFEGTFELLRWDKKESNLDSARTVRMACPHCGSEIMPDDRKEMQQWGIWVPDGMHVDSDGRLQGRAPTTKFRSYWLRGTAAAFVSWMDLVNIYLDACDEFERTGSEEALKKFRNNDMGEPYTPKSMESIRTPEGLMARVVHAERGVVPEDVRVLLATVDVQKYQFVVQVTGLRPGYPVDLVPIDYFTLRKSRATDLDGDPLPVSPASRQEDWDLIKEKVMDLQYPLGDGSGRTMGIFFTGCDSGGRAGVTDRAYQFYRKLHREGNAARFRLIKGASNPSHPRTRTSYPDNSGKSNASLHAARGDIPLLMINTNELKDSLSNRLDSVSPGAGMVHLGSWLPRAWFAEMCAEIRTAKGWENPKQLRNEAFDLTNYAQALSIDPNILGIEAVNWDGNLPPWLEEWDKNVMVSIPIEADGGDTVMQRPIPEKIDFSKYAEQIA</sequence>
<feature type="compositionally biased region" description="Polar residues" evidence="2">
    <location>
        <begin position="538"/>
        <end position="558"/>
    </location>
</feature>
<keyword evidence="6" id="KW-1185">Reference proteome</keyword>
<keyword evidence="1" id="KW-0255">Endonuclease</keyword>
<feature type="region of interest" description="Disordered" evidence="2">
    <location>
        <begin position="534"/>
        <end position="558"/>
    </location>
</feature>
<dbReference type="GO" id="GO:0009036">
    <property type="term" value="F:type II site-specific deoxyribonuclease activity"/>
    <property type="evidence" value="ECO:0007669"/>
    <property type="project" value="UniProtKB-UniRule"/>
</dbReference>
<comment type="caution">
    <text evidence="1">Lacks conserved residue(s) required for the propagation of feature annotation.</text>
</comment>
<comment type="similarity">
    <text evidence="1">Belongs to the lambdavirus large terminase family.</text>
</comment>
<keyword evidence="1" id="KW-0231">Viral genome packaging</keyword>
<comment type="subcellular location">
    <subcellularLocation>
        <location evidence="1">Host cytoplasm</location>
    </subcellularLocation>
    <text evidence="1">The terminase lies at a unique vertex of the procapsid during viral DNA packaging.</text>
</comment>
<keyword evidence="1" id="KW-0547">Nucleotide-binding</keyword>
<dbReference type="Pfam" id="PF20454">
    <property type="entry name" value="GpA_nuclease"/>
    <property type="match status" value="1"/>
</dbReference>
<dbReference type="InterPro" id="IPR046454">
    <property type="entry name" value="GpA_endonuclease"/>
</dbReference>
<name>A0A514A065_9CAUD</name>
<feature type="binding site" evidence="1">
    <location>
        <position position="421"/>
    </location>
    <ligand>
        <name>Mg(2+)</name>
        <dbReference type="ChEBI" id="CHEBI:18420"/>
        <note>catalytic; for nuclease activity</note>
    </ligand>
</feature>
<dbReference type="GO" id="GO:0005524">
    <property type="term" value="F:ATP binding"/>
    <property type="evidence" value="ECO:0007669"/>
    <property type="project" value="UniProtKB-UniRule"/>
</dbReference>
<dbReference type="HAMAP" id="MF_04144">
    <property type="entry name" value="TERL_LAMBDA"/>
    <property type="match status" value="1"/>
</dbReference>
<accession>A0A514A065</accession>
<proteinExistence type="inferred from homology"/>
<gene>
    <name evidence="5" type="ORF">LAh7_66</name>
</gene>
<keyword evidence="1" id="KW-1035">Host cytoplasm</keyword>